<evidence type="ECO:0000256" key="4">
    <source>
        <dbReference type="ARBA" id="ARBA00022989"/>
    </source>
</evidence>
<dbReference type="PANTHER" id="PTHR36115">
    <property type="entry name" value="PROLINE-RICH ANTIGEN HOMOLOG-RELATED"/>
    <property type="match status" value="1"/>
</dbReference>
<dbReference type="Proteomes" id="UP001652504">
    <property type="component" value="Unassembled WGS sequence"/>
</dbReference>
<evidence type="ECO:0000256" key="5">
    <source>
        <dbReference type="ARBA" id="ARBA00023136"/>
    </source>
</evidence>
<evidence type="ECO:0000259" key="7">
    <source>
        <dbReference type="Pfam" id="PF06271"/>
    </source>
</evidence>
<protein>
    <submittedName>
        <fullName evidence="8">RDD family protein</fullName>
    </submittedName>
</protein>
<dbReference type="RefSeq" id="WP_263712668.1">
    <property type="nucleotide sequence ID" value="NZ_JAOWKX010000005.1"/>
</dbReference>
<evidence type="ECO:0000313" key="8">
    <source>
        <dbReference type="EMBL" id="MCV2885385.1"/>
    </source>
</evidence>
<feature type="transmembrane region" description="Helical" evidence="6">
    <location>
        <begin position="51"/>
        <end position="74"/>
    </location>
</feature>
<evidence type="ECO:0000256" key="3">
    <source>
        <dbReference type="ARBA" id="ARBA00022692"/>
    </source>
</evidence>
<keyword evidence="4 6" id="KW-1133">Transmembrane helix</keyword>
<keyword evidence="3 6" id="KW-0812">Transmembrane</keyword>
<gene>
    <name evidence="8" type="ORF">OE749_11835</name>
</gene>
<feature type="domain" description="RDD" evidence="7">
    <location>
        <begin position="271"/>
        <end position="358"/>
    </location>
</feature>
<dbReference type="InterPro" id="IPR051791">
    <property type="entry name" value="Pra-immunoreactive"/>
</dbReference>
<dbReference type="EMBL" id="JAOWKX010000005">
    <property type="protein sequence ID" value="MCV2885385.1"/>
    <property type="molecule type" value="Genomic_DNA"/>
</dbReference>
<comment type="subcellular location">
    <subcellularLocation>
        <location evidence="1">Cell membrane</location>
        <topology evidence="1">Multi-pass membrane protein</topology>
    </subcellularLocation>
</comment>
<keyword evidence="9" id="KW-1185">Reference proteome</keyword>
<keyword evidence="5 6" id="KW-0472">Membrane</keyword>
<reference evidence="8 9" key="1">
    <citation type="submission" date="2022-10" db="EMBL/GenBank/DDBJ databases">
        <title>Aestuariibacter sp. AA17 isolated from Montipora capitata coral fragment.</title>
        <authorList>
            <person name="Emsley S.A."/>
            <person name="Pfannmuller K.M."/>
            <person name="Loughran R.M."/>
            <person name="Shlafstein M."/>
            <person name="Papke E."/>
            <person name="Saw J.H."/>
            <person name="Ushijima B."/>
            <person name="Videau P."/>
        </authorList>
    </citation>
    <scope>NUCLEOTIDE SEQUENCE [LARGE SCALE GENOMIC DNA]</scope>
    <source>
        <strain evidence="8 9">AA17</strain>
    </source>
</reference>
<evidence type="ECO:0000313" key="9">
    <source>
        <dbReference type="Proteomes" id="UP001652504"/>
    </source>
</evidence>
<dbReference type="InterPro" id="IPR010432">
    <property type="entry name" value="RDD"/>
</dbReference>
<proteinExistence type="predicted"/>
<organism evidence="8 9">
    <name type="scientific">Fluctibacter corallii</name>
    <dbReference type="NCBI Taxonomy" id="2984329"/>
    <lineage>
        <taxon>Bacteria</taxon>
        <taxon>Pseudomonadati</taxon>
        <taxon>Pseudomonadota</taxon>
        <taxon>Gammaproteobacteria</taxon>
        <taxon>Alteromonadales</taxon>
        <taxon>Alteromonadaceae</taxon>
        <taxon>Fluctibacter</taxon>
    </lineage>
</organism>
<dbReference type="Pfam" id="PF06271">
    <property type="entry name" value="RDD"/>
    <property type="match status" value="1"/>
</dbReference>
<dbReference type="PANTHER" id="PTHR36115:SF6">
    <property type="entry name" value="PROLINE-RICH ANTIGEN HOMOLOG"/>
    <property type="match status" value="1"/>
</dbReference>
<sequence length="390" mass="42805">MQGSEVNILHIGKGKETREVVTPQAFSVSDDLIGRALATPLQRAGALLLDLLLVLILTDVSPVFLAGFVAVMFFRAGNRLKLKKNYNALRLFLRFMTATLLFVFAIGLFDALVGPQDPPSKPQSSRSDVLVVDSEDTAARNVAVTDAIELLAYSAKYKQSVKDIPNRITHGECASEAACYETALFEFGELIAELDLPLPTRKSLVADELNDVEQVFSASDRERIQGDLYQLLTSKHEEKIADINPQEDATVQEREAEEQDDTFGYSLVQWAKGIAGDLGLGFGWAALYFTAFTTWLGGYTPGKKVFGIKVVKLDGSAMNLWESFGRYGGYGAGIATGLLGFLQLMWDPNRQAIQDKISETLVINTRKSKVKVEYIDSQSPQSASQSLVKS</sequence>
<feature type="transmembrane region" description="Helical" evidence="6">
    <location>
        <begin position="95"/>
        <end position="114"/>
    </location>
</feature>
<evidence type="ECO:0000256" key="1">
    <source>
        <dbReference type="ARBA" id="ARBA00004651"/>
    </source>
</evidence>
<comment type="caution">
    <text evidence="8">The sequence shown here is derived from an EMBL/GenBank/DDBJ whole genome shotgun (WGS) entry which is preliminary data.</text>
</comment>
<evidence type="ECO:0000256" key="6">
    <source>
        <dbReference type="SAM" id="Phobius"/>
    </source>
</evidence>
<keyword evidence="2" id="KW-1003">Cell membrane</keyword>
<evidence type="ECO:0000256" key="2">
    <source>
        <dbReference type="ARBA" id="ARBA00022475"/>
    </source>
</evidence>
<name>A0ABT3A9N1_9ALTE</name>
<accession>A0ABT3A9N1</accession>